<keyword evidence="2" id="KW-0238">DNA-binding</keyword>
<dbReference type="Pfam" id="PF12840">
    <property type="entry name" value="HTH_20"/>
    <property type="match status" value="1"/>
</dbReference>
<dbReference type="Gene3D" id="1.10.10.10">
    <property type="entry name" value="Winged helix-like DNA-binding domain superfamily/Winged helix DNA-binding domain"/>
    <property type="match status" value="1"/>
</dbReference>
<dbReference type="CDD" id="cd00090">
    <property type="entry name" value="HTH_ARSR"/>
    <property type="match status" value="1"/>
</dbReference>
<dbReference type="PRINTS" id="PR00778">
    <property type="entry name" value="HTHARSR"/>
</dbReference>
<dbReference type="EMBL" id="CP029357">
    <property type="protein sequence ID" value="AWK89742.1"/>
    <property type="molecule type" value="Genomic_DNA"/>
</dbReference>
<evidence type="ECO:0000259" key="4">
    <source>
        <dbReference type="PROSITE" id="PS50987"/>
    </source>
</evidence>
<dbReference type="PROSITE" id="PS50987">
    <property type="entry name" value="HTH_ARSR_2"/>
    <property type="match status" value="1"/>
</dbReference>
<name>A0A2S2CZ03_9PROT</name>
<evidence type="ECO:0000313" key="5">
    <source>
        <dbReference type="EMBL" id="AWK89742.1"/>
    </source>
</evidence>
<geneLocation type="plasmid" evidence="5 6">
    <name>unnamed2</name>
</geneLocation>
<proteinExistence type="predicted"/>
<keyword evidence="1" id="KW-0805">Transcription regulation</keyword>
<dbReference type="InterPro" id="IPR051011">
    <property type="entry name" value="Metal_resp_trans_reg"/>
</dbReference>
<keyword evidence="5" id="KW-0614">Plasmid</keyword>
<dbReference type="GO" id="GO:0003677">
    <property type="term" value="F:DNA binding"/>
    <property type="evidence" value="ECO:0007669"/>
    <property type="project" value="UniProtKB-KW"/>
</dbReference>
<dbReference type="KEGG" id="azz:DEW08_27590"/>
<dbReference type="InterPro" id="IPR036390">
    <property type="entry name" value="WH_DNA-bd_sf"/>
</dbReference>
<dbReference type="SUPFAM" id="SSF46785">
    <property type="entry name" value="Winged helix' DNA-binding domain"/>
    <property type="match status" value="1"/>
</dbReference>
<organism evidence="5 6">
    <name type="scientific">Azospirillum thermophilum</name>
    <dbReference type="NCBI Taxonomy" id="2202148"/>
    <lineage>
        <taxon>Bacteria</taxon>
        <taxon>Pseudomonadati</taxon>
        <taxon>Pseudomonadota</taxon>
        <taxon>Alphaproteobacteria</taxon>
        <taxon>Rhodospirillales</taxon>
        <taxon>Azospirillaceae</taxon>
        <taxon>Azospirillum</taxon>
    </lineage>
</organism>
<evidence type="ECO:0000256" key="3">
    <source>
        <dbReference type="ARBA" id="ARBA00023163"/>
    </source>
</evidence>
<dbReference type="GO" id="GO:0003700">
    <property type="term" value="F:DNA-binding transcription factor activity"/>
    <property type="evidence" value="ECO:0007669"/>
    <property type="project" value="InterPro"/>
</dbReference>
<dbReference type="NCBIfam" id="NF033788">
    <property type="entry name" value="HTH_metalloreg"/>
    <property type="match status" value="1"/>
</dbReference>
<dbReference type="InterPro" id="IPR011991">
    <property type="entry name" value="ArsR-like_HTH"/>
</dbReference>
<dbReference type="PANTHER" id="PTHR43132">
    <property type="entry name" value="ARSENICAL RESISTANCE OPERON REPRESSOR ARSR-RELATED"/>
    <property type="match status" value="1"/>
</dbReference>
<evidence type="ECO:0000313" key="6">
    <source>
        <dbReference type="Proteomes" id="UP000245629"/>
    </source>
</evidence>
<dbReference type="InterPro" id="IPR001845">
    <property type="entry name" value="HTH_ArsR_DNA-bd_dom"/>
</dbReference>
<dbReference type="AlphaFoldDB" id="A0A2S2CZ03"/>
<accession>A0A2S2CZ03</accession>
<keyword evidence="3" id="KW-0804">Transcription</keyword>
<dbReference type="InterPro" id="IPR036388">
    <property type="entry name" value="WH-like_DNA-bd_sf"/>
</dbReference>
<dbReference type="PANTHER" id="PTHR43132:SF2">
    <property type="entry name" value="ARSENICAL RESISTANCE OPERON REPRESSOR ARSR-RELATED"/>
    <property type="match status" value="1"/>
</dbReference>
<gene>
    <name evidence="5" type="ORF">DEW08_27590</name>
</gene>
<evidence type="ECO:0000256" key="2">
    <source>
        <dbReference type="ARBA" id="ARBA00023125"/>
    </source>
</evidence>
<evidence type="ECO:0000256" key="1">
    <source>
        <dbReference type="ARBA" id="ARBA00023015"/>
    </source>
</evidence>
<sequence>MEKAEVLAALAALAQETRLDIFRLLVQAGPDGVAAGAIAQALGVAPATLSFHLSTLSSAGLILQRRVSRSLIYSADYDRMNGLLGFLSENCCGQPTAAAACIPICAPAPAPAGRETAPSQGDDHEAPACPRCGF</sequence>
<protein>
    <submittedName>
        <fullName evidence="5">Transcriptional regulator</fullName>
    </submittedName>
</protein>
<dbReference type="RefSeq" id="WP_109333344.1">
    <property type="nucleotide sequence ID" value="NZ_CP029357.1"/>
</dbReference>
<reference evidence="6" key="1">
    <citation type="submission" date="2018-05" db="EMBL/GenBank/DDBJ databases">
        <title>Azospirillum thermophila sp. nov., a novel isolated from hot spring.</title>
        <authorList>
            <person name="Zhao Z."/>
        </authorList>
    </citation>
    <scope>NUCLEOTIDE SEQUENCE [LARGE SCALE GENOMIC DNA]</scope>
    <source>
        <strain evidence="6">CFH 70021</strain>
        <plasmid evidence="6">unnamed2</plasmid>
    </source>
</reference>
<dbReference type="Proteomes" id="UP000245629">
    <property type="component" value="Plasmid unnamed2"/>
</dbReference>
<keyword evidence="6" id="KW-1185">Reference proteome</keyword>
<feature type="domain" description="HTH arsR-type" evidence="4">
    <location>
        <begin position="1"/>
        <end position="95"/>
    </location>
</feature>
<dbReference type="OrthoDB" id="9804742at2"/>
<dbReference type="SMART" id="SM00418">
    <property type="entry name" value="HTH_ARSR"/>
    <property type="match status" value="1"/>
</dbReference>